<evidence type="ECO:0000313" key="12">
    <source>
        <dbReference type="EMBL" id="CAB4961616.1"/>
    </source>
</evidence>
<evidence type="ECO:0000313" key="10">
    <source>
        <dbReference type="EMBL" id="CAB4698321.1"/>
    </source>
</evidence>
<evidence type="ECO:0000313" key="8">
    <source>
        <dbReference type="EMBL" id="CAB4577709.1"/>
    </source>
</evidence>
<dbReference type="NCBIfam" id="NF008978">
    <property type="entry name" value="PRK12324.1-4"/>
    <property type="match status" value="1"/>
</dbReference>
<dbReference type="GO" id="GO:0016765">
    <property type="term" value="F:transferase activity, transferring alkyl or aryl (other than methyl) groups"/>
    <property type="evidence" value="ECO:0007669"/>
    <property type="project" value="InterPro"/>
</dbReference>
<evidence type="ECO:0000256" key="3">
    <source>
        <dbReference type="ARBA" id="ARBA00022989"/>
    </source>
</evidence>
<evidence type="ECO:0000256" key="1">
    <source>
        <dbReference type="ARBA" id="ARBA00004141"/>
    </source>
</evidence>
<dbReference type="EMBL" id="CAFAAD010000058">
    <property type="protein sequence ID" value="CAB4791822.1"/>
    <property type="molecule type" value="Genomic_DNA"/>
</dbReference>
<dbReference type="Gene3D" id="1.10.357.140">
    <property type="entry name" value="UbiA prenyltransferase"/>
    <property type="match status" value="1"/>
</dbReference>
<dbReference type="EMBL" id="CAESAL010000094">
    <property type="protein sequence ID" value="CAB4346179.1"/>
    <property type="molecule type" value="Genomic_DNA"/>
</dbReference>
<comment type="subcellular location">
    <subcellularLocation>
        <location evidence="1">Membrane</location>
        <topology evidence="1">Multi-pass membrane protein</topology>
    </subcellularLocation>
</comment>
<protein>
    <submittedName>
        <fullName evidence="6">Unannotated protein</fullName>
    </submittedName>
</protein>
<evidence type="ECO:0000256" key="2">
    <source>
        <dbReference type="ARBA" id="ARBA00022692"/>
    </source>
</evidence>
<evidence type="ECO:0000313" key="6">
    <source>
        <dbReference type="EMBL" id="CAB4346179.1"/>
    </source>
</evidence>
<dbReference type="EMBL" id="CAEZVC010000059">
    <property type="protein sequence ID" value="CAB4624047.1"/>
    <property type="molecule type" value="Genomic_DNA"/>
</dbReference>
<feature type="transmembrane region" description="Helical" evidence="5">
    <location>
        <begin position="118"/>
        <end position="135"/>
    </location>
</feature>
<evidence type="ECO:0000313" key="14">
    <source>
        <dbReference type="EMBL" id="CAB5077708.1"/>
    </source>
</evidence>
<dbReference type="EMBL" id="CAEZTY010000006">
    <property type="protein sequence ID" value="CAB4577709.1"/>
    <property type="molecule type" value="Genomic_DNA"/>
</dbReference>
<feature type="transmembrane region" description="Helical" evidence="5">
    <location>
        <begin position="244"/>
        <end position="261"/>
    </location>
</feature>
<evidence type="ECO:0000313" key="11">
    <source>
        <dbReference type="EMBL" id="CAB4791822.1"/>
    </source>
</evidence>
<feature type="transmembrane region" description="Helical" evidence="5">
    <location>
        <begin position="281"/>
        <end position="298"/>
    </location>
</feature>
<dbReference type="EMBL" id="CAFBRD010000062">
    <property type="protein sequence ID" value="CAB5077708.1"/>
    <property type="molecule type" value="Genomic_DNA"/>
</dbReference>
<dbReference type="CDD" id="cd13963">
    <property type="entry name" value="PT_UbiA_2"/>
    <property type="match status" value="1"/>
</dbReference>
<evidence type="ECO:0000313" key="7">
    <source>
        <dbReference type="EMBL" id="CAB4372325.1"/>
    </source>
</evidence>
<dbReference type="EMBL" id="CAEUNJ010000066">
    <property type="protein sequence ID" value="CAB4372325.1"/>
    <property type="molecule type" value="Genomic_DNA"/>
</dbReference>
<feature type="transmembrane region" description="Helical" evidence="5">
    <location>
        <begin position="86"/>
        <end position="106"/>
    </location>
</feature>
<keyword evidence="2 5" id="KW-0812">Transmembrane</keyword>
<evidence type="ECO:0000256" key="4">
    <source>
        <dbReference type="ARBA" id="ARBA00023136"/>
    </source>
</evidence>
<evidence type="ECO:0000256" key="5">
    <source>
        <dbReference type="SAM" id="Phobius"/>
    </source>
</evidence>
<dbReference type="EMBL" id="CAEZXY010000009">
    <property type="protein sequence ID" value="CAB4698321.1"/>
    <property type="molecule type" value="Genomic_DNA"/>
</dbReference>
<keyword evidence="3 5" id="KW-1133">Transmembrane helix</keyword>
<accession>A0A6J5ZY92</accession>
<feature type="transmembrane region" description="Helical" evidence="5">
    <location>
        <begin position="47"/>
        <end position="66"/>
    </location>
</feature>
<dbReference type="Pfam" id="PF01040">
    <property type="entry name" value="UbiA"/>
    <property type="match status" value="1"/>
</dbReference>
<gene>
    <name evidence="8" type="ORF">UFOPK1762_00316</name>
    <name evidence="9" type="ORF">UFOPK1906_01028</name>
    <name evidence="10" type="ORF">UFOPK2624_00385</name>
    <name evidence="11" type="ORF">UFOPK2969_00899</name>
    <name evidence="6" type="ORF">UFOPK3331_01762</name>
    <name evidence="12" type="ORF">UFOPK3785_01524</name>
    <name evidence="13" type="ORF">UFOPK3927_00621</name>
    <name evidence="7" type="ORF">UFOPK4201_01411</name>
    <name evidence="14" type="ORF">UFOPK4371_01126</name>
</gene>
<organism evidence="6">
    <name type="scientific">freshwater metagenome</name>
    <dbReference type="NCBI Taxonomy" id="449393"/>
    <lineage>
        <taxon>unclassified sequences</taxon>
        <taxon>metagenomes</taxon>
        <taxon>ecological metagenomes</taxon>
    </lineage>
</organism>
<dbReference type="InterPro" id="IPR000537">
    <property type="entry name" value="UbiA_prenyltransferase"/>
</dbReference>
<evidence type="ECO:0000313" key="9">
    <source>
        <dbReference type="EMBL" id="CAB4624047.1"/>
    </source>
</evidence>
<dbReference type="InterPro" id="IPR044878">
    <property type="entry name" value="UbiA_sf"/>
</dbReference>
<dbReference type="EMBL" id="CAFBNJ010000094">
    <property type="protein sequence ID" value="CAB4961616.1"/>
    <property type="molecule type" value="Genomic_DNA"/>
</dbReference>
<sequence length="299" mass="31889">MTASPHSPPSLFGGIVRELRPKQWIKNVLVFAAPVAAGLFDNRNTDLHALGAFGCFCAAASATYLLNDAMDIESDRLHPVKKSRPIAAGIVPVGAAYALSALLLIVAIGGSFLLRRDFGFTILAYLALTTVYSLWLKHVPILDIVAVAAGFVLRAIGGATATGLPISEWFFIVTSFGALFMVTGKRAGERSDLGENAVTIRPVLAEYTPQFLNYLKAVFSAGTLITYCLWAFASAQESTNGSVLFQLSIVPFAVAILRYALLLEQGKGAEPENLVLSDRTLLVAGALWALVYGCAIYAS</sequence>
<reference evidence="6" key="1">
    <citation type="submission" date="2020-05" db="EMBL/GenBank/DDBJ databases">
        <authorList>
            <person name="Chiriac C."/>
            <person name="Salcher M."/>
            <person name="Ghai R."/>
            <person name="Kavagutti S V."/>
        </authorList>
    </citation>
    <scope>NUCLEOTIDE SEQUENCE</scope>
</reference>
<keyword evidence="4 5" id="KW-0472">Membrane</keyword>
<proteinExistence type="predicted"/>
<name>A0A6J5ZY92_9ZZZZ</name>
<evidence type="ECO:0000313" key="13">
    <source>
        <dbReference type="EMBL" id="CAB4979319.1"/>
    </source>
</evidence>
<feature type="transmembrane region" description="Helical" evidence="5">
    <location>
        <begin position="211"/>
        <end position="232"/>
    </location>
</feature>
<dbReference type="GO" id="GO:0016020">
    <property type="term" value="C:membrane"/>
    <property type="evidence" value="ECO:0007669"/>
    <property type="project" value="UniProtKB-SubCell"/>
</dbReference>
<dbReference type="AlphaFoldDB" id="A0A6J5ZY92"/>
<dbReference type="EMBL" id="CAFBOK010000055">
    <property type="protein sequence ID" value="CAB4979319.1"/>
    <property type="molecule type" value="Genomic_DNA"/>
</dbReference>